<evidence type="ECO:0000313" key="2">
    <source>
        <dbReference type="EMBL" id="GAA2143123.1"/>
    </source>
</evidence>
<dbReference type="InterPro" id="IPR036515">
    <property type="entry name" value="Transposase_17_sf"/>
</dbReference>
<gene>
    <name evidence="2" type="ORF">GCM10009760_29100</name>
</gene>
<feature type="region of interest" description="Disordered" evidence="1">
    <location>
        <begin position="1"/>
        <end position="45"/>
    </location>
</feature>
<dbReference type="Proteomes" id="UP001422759">
    <property type="component" value="Unassembled WGS sequence"/>
</dbReference>
<comment type="caution">
    <text evidence="2">The sequence shown here is derived from an EMBL/GenBank/DDBJ whole genome shotgun (WGS) entry which is preliminary data.</text>
</comment>
<protein>
    <submittedName>
        <fullName evidence="2">Uncharacterized protein</fullName>
    </submittedName>
</protein>
<keyword evidence="3" id="KW-1185">Reference proteome</keyword>
<evidence type="ECO:0000256" key="1">
    <source>
        <dbReference type="SAM" id="MobiDB-lite"/>
    </source>
</evidence>
<accession>A0ABP5L7Z3</accession>
<feature type="region of interest" description="Disordered" evidence="1">
    <location>
        <begin position="92"/>
        <end position="152"/>
    </location>
</feature>
<dbReference type="SUPFAM" id="SSF143422">
    <property type="entry name" value="Transposase IS200-like"/>
    <property type="match status" value="1"/>
</dbReference>
<proteinExistence type="predicted"/>
<evidence type="ECO:0000313" key="3">
    <source>
        <dbReference type="Proteomes" id="UP001422759"/>
    </source>
</evidence>
<reference evidence="3" key="1">
    <citation type="journal article" date="2019" name="Int. J. Syst. Evol. Microbiol.">
        <title>The Global Catalogue of Microorganisms (GCM) 10K type strain sequencing project: providing services to taxonomists for standard genome sequencing and annotation.</title>
        <authorList>
            <consortium name="The Broad Institute Genomics Platform"/>
            <consortium name="The Broad Institute Genome Sequencing Center for Infectious Disease"/>
            <person name="Wu L."/>
            <person name="Ma J."/>
        </authorList>
    </citation>
    <scope>NUCLEOTIDE SEQUENCE [LARGE SCALE GENOMIC DNA]</scope>
    <source>
        <strain evidence="3">JCM 14560</strain>
    </source>
</reference>
<dbReference type="EMBL" id="BAAANT010000014">
    <property type="protein sequence ID" value="GAA2143123.1"/>
    <property type="molecule type" value="Genomic_DNA"/>
</dbReference>
<organism evidence="2 3">
    <name type="scientific">Kitasatospora kazusensis</name>
    <dbReference type="NCBI Taxonomy" id="407974"/>
    <lineage>
        <taxon>Bacteria</taxon>
        <taxon>Bacillati</taxon>
        <taxon>Actinomycetota</taxon>
        <taxon>Actinomycetes</taxon>
        <taxon>Kitasatosporales</taxon>
        <taxon>Streptomycetaceae</taxon>
        <taxon>Kitasatospora</taxon>
    </lineage>
</organism>
<name>A0ABP5L7Z3_9ACTN</name>
<sequence length="152" mass="15512">MDAHRPVRRTPAGTGLHDGPADVCESSGAKPRGSDGEGGHAHRPVHYPAKAALPEPVDSLKGVSSRCPRAEYTGRTNRIGTGSAFRAPSHFAGPAAAHRRASSRIAFPPGPKAGIPEDQGTAPALDSAVGTLPRSAPGTPAPLQAPAPEEEL</sequence>